<organism evidence="1">
    <name type="scientific">uncultured Caudovirales phage</name>
    <dbReference type="NCBI Taxonomy" id="2100421"/>
    <lineage>
        <taxon>Viruses</taxon>
        <taxon>Duplodnaviria</taxon>
        <taxon>Heunggongvirae</taxon>
        <taxon>Uroviricota</taxon>
        <taxon>Caudoviricetes</taxon>
        <taxon>Peduoviridae</taxon>
        <taxon>Maltschvirus</taxon>
        <taxon>Maltschvirus maltsch</taxon>
    </lineage>
</organism>
<dbReference type="EMBL" id="LR797397">
    <property type="protein sequence ID" value="CAB4213341.1"/>
    <property type="molecule type" value="Genomic_DNA"/>
</dbReference>
<name>A0A6J5SGC5_9CAUD</name>
<proteinExistence type="predicted"/>
<reference evidence="1" key="1">
    <citation type="submission" date="2020-05" db="EMBL/GenBank/DDBJ databases">
        <authorList>
            <person name="Chiriac C."/>
            <person name="Salcher M."/>
            <person name="Ghai R."/>
            <person name="Kavagutti S V."/>
        </authorList>
    </citation>
    <scope>NUCLEOTIDE SEQUENCE</scope>
</reference>
<accession>A0A6J5SGC5</accession>
<gene>
    <name evidence="1" type="ORF">UFOVP1451_21</name>
</gene>
<protein>
    <submittedName>
        <fullName evidence="1">Uncharacterized protein</fullName>
    </submittedName>
</protein>
<sequence length="215" mass="22718">MIKNSVPVSAIPGLSPEEKQNHMIGLFTSIDQSLKKLLMWAEPSAGAGMIEKQYEMAFGPEVEYELKNILTSDINEELVVQAAEKIAAAKPRAPKKVATPVVPVAPVVVTTEQFTAPVETTLAAAPVVAAAPVEAPVVAPAAPAVTIDEVRKAAERFIIELTGKGQNGKELFSNLLKAQGSQILTALDKTKYPALLAEMAKIVPAVAAQVFDPLA</sequence>
<evidence type="ECO:0000313" key="1">
    <source>
        <dbReference type="EMBL" id="CAB4213341.1"/>
    </source>
</evidence>